<reference evidence="2 3" key="1">
    <citation type="submission" date="2019-03" db="EMBL/GenBank/DDBJ databases">
        <title>First draft genome of Liparis tanakae, snailfish: a comprehensive survey of snailfish specific genes.</title>
        <authorList>
            <person name="Kim W."/>
            <person name="Song I."/>
            <person name="Jeong J.-H."/>
            <person name="Kim D."/>
            <person name="Kim S."/>
            <person name="Ryu S."/>
            <person name="Song J.Y."/>
            <person name="Lee S.K."/>
        </authorList>
    </citation>
    <scope>NUCLEOTIDE SEQUENCE [LARGE SCALE GENOMIC DNA]</scope>
    <source>
        <tissue evidence="2">Muscle</tissue>
    </source>
</reference>
<feature type="region of interest" description="Disordered" evidence="1">
    <location>
        <begin position="1"/>
        <end position="23"/>
    </location>
</feature>
<gene>
    <name evidence="2" type="ORF">EYF80_022753</name>
</gene>
<protein>
    <submittedName>
        <fullName evidence="2">Uncharacterized protein</fullName>
    </submittedName>
</protein>
<proteinExistence type="predicted"/>
<evidence type="ECO:0000313" key="3">
    <source>
        <dbReference type="Proteomes" id="UP000314294"/>
    </source>
</evidence>
<comment type="caution">
    <text evidence="2">The sequence shown here is derived from an EMBL/GenBank/DDBJ whole genome shotgun (WGS) entry which is preliminary data.</text>
</comment>
<sequence>MASTGTSRRLSEGFSRRGGFHSLNSELTGGGRVHHLGRNGQQGEDDVLLQQVCVVQVFEDDGDPSQQLDLVQLHHTFKAPQEEVALVLLDLVPDVLVEEQLAEDQRAHGRHIQTLRLRQDFLVGAVDGPVLLLVLRRRTRRSSLSVRFLAWSLISSMRLLCASSVVSSAQSSSSSSPSCGTREVQTRGTRTETCSAFSALCTGNHRVVVIIIIILVVHPSLVDQDSPGGFLRMKVHSLCLVSSMPRYPQALQELPMVCFLGFTCWRNTDQSD</sequence>
<accession>A0A4Z2HN21</accession>
<evidence type="ECO:0000313" key="2">
    <source>
        <dbReference type="EMBL" id="TNN66980.1"/>
    </source>
</evidence>
<evidence type="ECO:0000256" key="1">
    <source>
        <dbReference type="SAM" id="MobiDB-lite"/>
    </source>
</evidence>
<dbReference type="EMBL" id="SRLO01000211">
    <property type="protein sequence ID" value="TNN66980.1"/>
    <property type="molecule type" value="Genomic_DNA"/>
</dbReference>
<name>A0A4Z2HN21_9TELE</name>
<dbReference type="AlphaFoldDB" id="A0A4Z2HN21"/>
<organism evidence="2 3">
    <name type="scientific">Liparis tanakae</name>
    <name type="common">Tanaka's snailfish</name>
    <dbReference type="NCBI Taxonomy" id="230148"/>
    <lineage>
        <taxon>Eukaryota</taxon>
        <taxon>Metazoa</taxon>
        <taxon>Chordata</taxon>
        <taxon>Craniata</taxon>
        <taxon>Vertebrata</taxon>
        <taxon>Euteleostomi</taxon>
        <taxon>Actinopterygii</taxon>
        <taxon>Neopterygii</taxon>
        <taxon>Teleostei</taxon>
        <taxon>Neoteleostei</taxon>
        <taxon>Acanthomorphata</taxon>
        <taxon>Eupercaria</taxon>
        <taxon>Perciformes</taxon>
        <taxon>Cottioidei</taxon>
        <taxon>Cottales</taxon>
        <taxon>Liparidae</taxon>
        <taxon>Liparis</taxon>
    </lineage>
</organism>
<dbReference type="Proteomes" id="UP000314294">
    <property type="component" value="Unassembled WGS sequence"/>
</dbReference>
<keyword evidence="3" id="KW-1185">Reference proteome</keyword>